<name>A0A1C7AFS7_9GAMM</name>
<dbReference type="InterPro" id="IPR026392">
    <property type="entry name" value="Exo/Archaeosortase_dom"/>
</dbReference>
<keyword evidence="3" id="KW-0645">Protease</keyword>
<gene>
    <name evidence="9" type="ORF">SVA_3712</name>
</gene>
<reference evidence="9 10" key="1">
    <citation type="submission" date="2015-08" db="EMBL/GenBank/DDBJ databases">
        <title>Complete genome sequence of Sulfurifustis variabilis.</title>
        <authorList>
            <person name="Miura A."/>
            <person name="Kojima H."/>
            <person name="Fukui M."/>
        </authorList>
    </citation>
    <scope>NUCLEOTIDE SEQUENCE [LARGE SCALE GENOMIC DNA]</scope>
    <source>
        <strain evidence="10">skN76</strain>
    </source>
</reference>
<keyword evidence="7 8" id="KW-0472">Membrane</keyword>
<dbReference type="KEGG" id="sva:SVA_3712"/>
<feature type="transmembrane region" description="Helical" evidence="8">
    <location>
        <begin position="247"/>
        <end position="270"/>
    </location>
</feature>
<evidence type="ECO:0000256" key="7">
    <source>
        <dbReference type="ARBA" id="ARBA00023136"/>
    </source>
</evidence>
<evidence type="ECO:0000256" key="6">
    <source>
        <dbReference type="ARBA" id="ARBA00022989"/>
    </source>
</evidence>
<evidence type="ECO:0000256" key="5">
    <source>
        <dbReference type="ARBA" id="ARBA00022801"/>
    </source>
</evidence>
<feature type="transmembrane region" description="Helical" evidence="8">
    <location>
        <begin position="43"/>
        <end position="58"/>
    </location>
</feature>
<dbReference type="NCBIfam" id="NF012182">
    <property type="entry name" value="exosortase_XrtQ"/>
    <property type="match status" value="1"/>
</dbReference>
<keyword evidence="10" id="KW-1185">Reference proteome</keyword>
<protein>
    <submittedName>
        <fullName evidence="9">Exosortase</fullName>
    </submittedName>
</protein>
<sequence>MNLAARVAWVDRLPAGLWLILPVVALTPVWLWSAARLLDRSDDPLGVVALAALAALVARDRDRFSRRPRAGWLVVTTLLAAAAILGGGALPPLARGVLAVLAVCATMMAVRVPAQPMLALTGLALLALPLLSSLQFFVGYPLRVITAEASRLLLAAHGVDVMREGSTLAIAGTVVMVDAPCSGIQMGWVAYFTACAAAAWLRLPDGRFLRRVPLVGVTVLAGNILRNTVLVVSEAGLVRWPDWTHEAIGVAAFAVVCLLVLWQVSAAARAPVVTWEVRLLNHPVRPVSAGTWARLFAFVMLTGLTFWPWLAPQPVIAAAAPPAIEWPRELDGRPLRPLALSAVEQRFADRFPGAIARFTDGEGAIVLRHVTAPTRMLHPAVDCYRGLGYRVGSDTLERAGDRRSGVPPTLWRCLVAEKNGRRLRVCERIVDAHGRGFTDTSAWYWAAVTGRSHGPWRAVTTARML</sequence>
<dbReference type="EMBL" id="AP014936">
    <property type="protein sequence ID" value="BAU50246.1"/>
    <property type="molecule type" value="Genomic_DNA"/>
</dbReference>
<keyword evidence="5" id="KW-0378">Hydrolase</keyword>
<dbReference type="GO" id="GO:0008233">
    <property type="term" value="F:peptidase activity"/>
    <property type="evidence" value="ECO:0007669"/>
    <property type="project" value="UniProtKB-KW"/>
</dbReference>
<evidence type="ECO:0000256" key="8">
    <source>
        <dbReference type="SAM" id="Phobius"/>
    </source>
</evidence>
<dbReference type="RefSeq" id="WP_169924180.1">
    <property type="nucleotide sequence ID" value="NZ_AP014936.1"/>
</dbReference>
<keyword evidence="2" id="KW-1003">Cell membrane</keyword>
<evidence type="ECO:0000313" key="10">
    <source>
        <dbReference type="Proteomes" id="UP000218899"/>
    </source>
</evidence>
<proteinExistence type="predicted"/>
<dbReference type="GO" id="GO:0005886">
    <property type="term" value="C:plasma membrane"/>
    <property type="evidence" value="ECO:0007669"/>
    <property type="project" value="UniProtKB-SubCell"/>
</dbReference>
<feature type="transmembrane region" description="Helical" evidence="8">
    <location>
        <begin position="208"/>
        <end position="227"/>
    </location>
</feature>
<dbReference type="NCBIfam" id="TIGR04178">
    <property type="entry name" value="exo_archaeo"/>
    <property type="match status" value="1"/>
</dbReference>
<evidence type="ECO:0000313" key="9">
    <source>
        <dbReference type="EMBL" id="BAU50246.1"/>
    </source>
</evidence>
<dbReference type="GO" id="GO:0006508">
    <property type="term" value="P:proteolysis"/>
    <property type="evidence" value="ECO:0007669"/>
    <property type="project" value="UniProtKB-KW"/>
</dbReference>
<organism evidence="9 10">
    <name type="scientific">Sulfurifustis variabilis</name>
    <dbReference type="NCBI Taxonomy" id="1675686"/>
    <lineage>
        <taxon>Bacteria</taxon>
        <taxon>Pseudomonadati</taxon>
        <taxon>Pseudomonadota</taxon>
        <taxon>Gammaproteobacteria</taxon>
        <taxon>Acidiferrobacterales</taxon>
        <taxon>Acidiferrobacteraceae</taxon>
        <taxon>Sulfurifustis</taxon>
    </lineage>
</organism>
<evidence type="ECO:0000256" key="4">
    <source>
        <dbReference type="ARBA" id="ARBA00022692"/>
    </source>
</evidence>
<evidence type="ECO:0000256" key="2">
    <source>
        <dbReference type="ARBA" id="ARBA00022475"/>
    </source>
</evidence>
<evidence type="ECO:0000256" key="3">
    <source>
        <dbReference type="ARBA" id="ARBA00022670"/>
    </source>
</evidence>
<keyword evidence="4 8" id="KW-0812">Transmembrane</keyword>
<dbReference type="InterPro" id="IPR019127">
    <property type="entry name" value="Exosortase"/>
</dbReference>
<accession>A0A1C7AFS7</accession>
<dbReference type="Pfam" id="PF09721">
    <property type="entry name" value="Exosortase_EpsH"/>
    <property type="match status" value="1"/>
</dbReference>
<feature type="transmembrane region" description="Helical" evidence="8">
    <location>
        <begin position="70"/>
        <end position="87"/>
    </location>
</feature>
<comment type="subcellular location">
    <subcellularLocation>
        <location evidence="1">Cell membrane</location>
        <topology evidence="1">Multi-pass membrane protein</topology>
    </subcellularLocation>
</comment>
<feature type="transmembrane region" description="Helical" evidence="8">
    <location>
        <begin position="12"/>
        <end position="31"/>
    </location>
</feature>
<feature type="transmembrane region" description="Helical" evidence="8">
    <location>
        <begin position="117"/>
        <end position="138"/>
    </location>
</feature>
<evidence type="ECO:0000256" key="1">
    <source>
        <dbReference type="ARBA" id="ARBA00004651"/>
    </source>
</evidence>
<keyword evidence="6 8" id="KW-1133">Transmembrane helix</keyword>
<dbReference type="Proteomes" id="UP000218899">
    <property type="component" value="Chromosome"/>
</dbReference>
<feature type="transmembrane region" description="Helical" evidence="8">
    <location>
        <begin position="183"/>
        <end position="201"/>
    </location>
</feature>
<dbReference type="AlphaFoldDB" id="A0A1C7AFS7"/>
<feature type="transmembrane region" description="Helical" evidence="8">
    <location>
        <begin position="291"/>
        <end position="310"/>
    </location>
</feature>